<evidence type="ECO:0000256" key="3">
    <source>
        <dbReference type="ARBA" id="ARBA00022691"/>
    </source>
</evidence>
<evidence type="ECO:0000313" key="6">
    <source>
        <dbReference type="EMBL" id="CAA0122940.1"/>
    </source>
</evidence>
<dbReference type="GO" id="GO:0102168">
    <property type="term" value="F:5-methyl-phenazine-1-carboxylate N-methyltransferase activity"/>
    <property type="evidence" value="ECO:0007669"/>
    <property type="project" value="UniProtKB-EC"/>
</dbReference>
<dbReference type="PANTHER" id="PTHR43712:SF2">
    <property type="entry name" value="O-METHYLTRANSFERASE CICE"/>
    <property type="match status" value="1"/>
</dbReference>
<evidence type="ECO:0000256" key="2">
    <source>
        <dbReference type="ARBA" id="ARBA00022679"/>
    </source>
</evidence>
<dbReference type="GO" id="GO:0008171">
    <property type="term" value="F:O-methyltransferase activity"/>
    <property type="evidence" value="ECO:0007669"/>
    <property type="project" value="InterPro"/>
</dbReference>
<dbReference type="Proteomes" id="UP000441399">
    <property type="component" value="Unassembled WGS sequence"/>
</dbReference>
<sequence>MPDILPKASADRSHHIWPDSTAAYENRFDEVLSFHPVDNGTFAAVTSSGKAWHINIEGNPIYSQRFDRTFGFYCNYAAVIHEGRWFHIDYSGERIYKENYVFVGNFQEGICVVCDEQDLYYHIDSHGTPLYNGRWKYCGDYREGVAVAQSSSGLSTHINKDGSLVHSYWFLDLDVFHKGFARAKDQNGWFHIDSEGNAIYPERYQSIEPFYNGCSRVELTNGALITIDEFGEVVRTIRSATNDPFAELSADMVGYWRTFSISTFVELGLPDLLPSTIDSMASKITAPPPMIQRLLNAMRELNIVASHQEVWMLTEKGQYLSRNHTKTLASAALEYSNELLTPWKRLPNAILGQSEERKIFEQVASDPSRCFKHHQMLNSYAAHDYEKATSLFNILDGQVLFDAAGGLGAFSAYLQTQFSEANIVLGDLADVVALSNYTNKLAFDLFAKWPITADHVLLARVLHDWPDDDAVFILKNAFTALKETGQIHVIEMLLKDGDSSGSLCDLHLLAATGGQERTLKQFEKLAAAAGLTIRDVQNTHGLVSLITMVPAND</sequence>
<dbReference type="InterPro" id="IPR036388">
    <property type="entry name" value="WH-like_DNA-bd_sf"/>
</dbReference>
<protein>
    <submittedName>
        <fullName evidence="5">Phenazine-1-carboxylate N-methyltransferase</fullName>
        <ecNumber evidence="5">2.1.1.327</ecNumber>
    </submittedName>
</protein>
<proteinExistence type="predicted"/>
<dbReference type="InterPro" id="IPR036390">
    <property type="entry name" value="WH_DNA-bd_sf"/>
</dbReference>
<dbReference type="AlphaFoldDB" id="A0A5S9P3R2"/>
<dbReference type="InterPro" id="IPR032774">
    <property type="entry name" value="WG_beta_rep"/>
</dbReference>
<dbReference type="Gene3D" id="1.10.10.10">
    <property type="entry name" value="Winged helix-like DNA-binding domain superfamily/Winged helix DNA-binding domain"/>
    <property type="match status" value="1"/>
</dbReference>
<gene>
    <name evidence="5" type="primary">phzM_2</name>
    <name evidence="6" type="synonym">phzM_1</name>
    <name evidence="6" type="ORF">OPDIPICF_02732</name>
    <name evidence="5" type="ORF">OPDIPICF_04152</name>
</gene>
<dbReference type="EMBL" id="CACSIO010000045">
    <property type="protein sequence ID" value="CAA0122940.1"/>
    <property type="molecule type" value="Genomic_DNA"/>
</dbReference>
<dbReference type="InterPro" id="IPR001077">
    <property type="entry name" value="COMT_C"/>
</dbReference>
<feature type="domain" description="O-methyltransferase C-terminal" evidence="4">
    <location>
        <begin position="351"/>
        <end position="531"/>
    </location>
</feature>
<name>A0A5S9P3R2_9GAMM</name>
<dbReference type="EC" id="2.1.1.327" evidence="5"/>
<dbReference type="OrthoDB" id="29650at2"/>
<keyword evidence="7" id="KW-1185">Reference proteome</keyword>
<evidence type="ECO:0000256" key="1">
    <source>
        <dbReference type="ARBA" id="ARBA00022603"/>
    </source>
</evidence>
<dbReference type="SUPFAM" id="SSF46785">
    <property type="entry name" value="Winged helix' DNA-binding domain"/>
    <property type="match status" value="1"/>
</dbReference>
<evidence type="ECO:0000259" key="4">
    <source>
        <dbReference type="Pfam" id="PF00891"/>
    </source>
</evidence>
<dbReference type="SUPFAM" id="SSF53335">
    <property type="entry name" value="S-adenosyl-L-methionine-dependent methyltransferases"/>
    <property type="match status" value="1"/>
</dbReference>
<dbReference type="EMBL" id="CACSIO010000004">
    <property type="protein sequence ID" value="CAA0097857.1"/>
    <property type="molecule type" value="Genomic_DNA"/>
</dbReference>
<dbReference type="InterPro" id="IPR016461">
    <property type="entry name" value="COMT-like"/>
</dbReference>
<dbReference type="InterPro" id="IPR029063">
    <property type="entry name" value="SAM-dependent_MTases_sf"/>
</dbReference>
<dbReference type="PROSITE" id="PS51683">
    <property type="entry name" value="SAM_OMT_II"/>
    <property type="match status" value="1"/>
</dbReference>
<organism evidence="5 7">
    <name type="scientific">BD1-7 clade bacterium</name>
    <dbReference type="NCBI Taxonomy" id="2029982"/>
    <lineage>
        <taxon>Bacteria</taxon>
        <taxon>Pseudomonadati</taxon>
        <taxon>Pseudomonadota</taxon>
        <taxon>Gammaproteobacteria</taxon>
        <taxon>Cellvibrionales</taxon>
        <taxon>Spongiibacteraceae</taxon>
        <taxon>BD1-7 clade</taxon>
    </lineage>
</organism>
<dbReference type="Pfam" id="PF00891">
    <property type="entry name" value="Methyltransf_2"/>
    <property type="match status" value="1"/>
</dbReference>
<keyword evidence="1 5" id="KW-0489">Methyltransferase</keyword>
<evidence type="ECO:0000313" key="5">
    <source>
        <dbReference type="EMBL" id="CAA0097857.1"/>
    </source>
</evidence>
<keyword evidence="3" id="KW-0949">S-adenosyl-L-methionine</keyword>
<accession>A0A5S9P3R2</accession>
<dbReference type="Pfam" id="PF14903">
    <property type="entry name" value="WG_beta_rep"/>
    <property type="match status" value="2"/>
</dbReference>
<evidence type="ECO:0000313" key="7">
    <source>
        <dbReference type="Proteomes" id="UP000441399"/>
    </source>
</evidence>
<dbReference type="PANTHER" id="PTHR43712">
    <property type="entry name" value="PUTATIVE (AFU_ORTHOLOGUE AFUA_4G14580)-RELATED"/>
    <property type="match status" value="1"/>
</dbReference>
<dbReference type="Gene3D" id="3.40.50.150">
    <property type="entry name" value="Vaccinia Virus protein VP39"/>
    <property type="match status" value="1"/>
</dbReference>
<reference evidence="5 7" key="1">
    <citation type="submission" date="2019-11" db="EMBL/GenBank/DDBJ databases">
        <authorList>
            <person name="Holert J."/>
        </authorList>
    </citation>
    <scope>NUCLEOTIDE SEQUENCE [LARGE SCALE GENOMIC DNA]</scope>
    <source>
        <strain evidence="5">SB11_3</strain>
    </source>
</reference>
<dbReference type="GO" id="GO:0032259">
    <property type="term" value="P:methylation"/>
    <property type="evidence" value="ECO:0007669"/>
    <property type="project" value="UniProtKB-KW"/>
</dbReference>
<keyword evidence="2 5" id="KW-0808">Transferase</keyword>